<comment type="caution">
    <text evidence="1">The sequence shown here is derived from an EMBL/GenBank/DDBJ whole genome shotgun (WGS) entry which is preliminary data.</text>
</comment>
<gene>
    <name evidence="1" type="ORF">IWW36_002307</name>
</gene>
<accession>A0A9W8M003</accession>
<dbReference type="AlphaFoldDB" id="A0A9W8M003"/>
<protein>
    <submittedName>
        <fullName evidence="1">Uncharacterized protein</fullName>
    </submittedName>
</protein>
<keyword evidence="2" id="KW-1185">Reference proteome</keyword>
<evidence type="ECO:0000313" key="1">
    <source>
        <dbReference type="EMBL" id="KAJ2849888.1"/>
    </source>
</evidence>
<name>A0A9W8M003_9FUNG</name>
<dbReference type="OrthoDB" id="10617503at2759"/>
<organism evidence="1 2">
    <name type="scientific">Coemansia brasiliensis</name>
    <dbReference type="NCBI Taxonomy" id="2650707"/>
    <lineage>
        <taxon>Eukaryota</taxon>
        <taxon>Fungi</taxon>
        <taxon>Fungi incertae sedis</taxon>
        <taxon>Zoopagomycota</taxon>
        <taxon>Kickxellomycotina</taxon>
        <taxon>Kickxellomycetes</taxon>
        <taxon>Kickxellales</taxon>
        <taxon>Kickxellaceae</taxon>
        <taxon>Coemansia</taxon>
    </lineage>
</organism>
<evidence type="ECO:0000313" key="2">
    <source>
        <dbReference type="Proteomes" id="UP001139887"/>
    </source>
</evidence>
<dbReference type="EMBL" id="JANBUW010000053">
    <property type="protein sequence ID" value="KAJ2849888.1"/>
    <property type="molecule type" value="Genomic_DNA"/>
</dbReference>
<sequence>MEGGYDSEAAKIYVKDKYFMNPLKMDEVPNPNREFRKKLRKYVYTRDCERKIPFTEEIGEDAYFQVFPKVVNEGDYNVGSDFARIFIDFRPYERKPWRLTKPNYTDKETKDAFKWEPGEKDIIQPHIYKQLLEHVKEVDFFKYWDELHDEDNGPQEDPMIYYMSGKTKIYHINPKKASPLFKASRYCKLVNQMEGKYIVSNYMIKHKNRGKLVYEEIMGLLVQDKYEKEYTDHEINHNIRMMKVIRDLKGGNPSAMYECFNQYMHRTDFLIRDQRNLKLKDRIRLNNEDLDFLNDMKRIHVKLMIERDEFEYFAKHPLEAVIKEFSKCLVRDSPDSVVSVWNGAKSYDIDKDNL</sequence>
<dbReference type="Proteomes" id="UP001139887">
    <property type="component" value="Unassembled WGS sequence"/>
</dbReference>
<reference evidence="1" key="1">
    <citation type="submission" date="2022-07" db="EMBL/GenBank/DDBJ databases">
        <title>Phylogenomic reconstructions and comparative analyses of Kickxellomycotina fungi.</title>
        <authorList>
            <person name="Reynolds N.K."/>
            <person name="Stajich J.E."/>
            <person name="Barry K."/>
            <person name="Grigoriev I.V."/>
            <person name="Crous P."/>
            <person name="Smith M.E."/>
        </authorList>
    </citation>
    <scope>NUCLEOTIDE SEQUENCE</scope>
    <source>
        <strain evidence="1">NRRL 1566</strain>
    </source>
</reference>
<proteinExistence type="predicted"/>